<feature type="compositionally biased region" description="Acidic residues" evidence="2">
    <location>
        <begin position="373"/>
        <end position="385"/>
    </location>
</feature>
<keyword evidence="4" id="KW-1185">Reference proteome</keyword>
<feature type="region of interest" description="Disordered" evidence="2">
    <location>
        <begin position="126"/>
        <end position="152"/>
    </location>
</feature>
<gene>
    <name evidence="3" type="ORF">UPYG_G00028880</name>
</gene>
<name>A0ABD0XMA9_UMBPY</name>
<dbReference type="InterPro" id="IPR039284">
    <property type="entry name" value="CCDC159/163"/>
</dbReference>
<dbReference type="PANTHER" id="PTHR34533:SF3">
    <property type="entry name" value="BICD FAMILY-LIKE CARGO ADAPTER 2"/>
    <property type="match status" value="1"/>
</dbReference>
<feature type="compositionally biased region" description="Basic and acidic residues" evidence="2">
    <location>
        <begin position="303"/>
        <end position="315"/>
    </location>
</feature>
<feature type="compositionally biased region" description="Basic and acidic residues" evidence="2">
    <location>
        <begin position="126"/>
        <end position="142"/>
    </location>
</feature>
<evidence type="ECO:0000313" key="4">
    <source>
        <dbReference type="Proteomes" id="UP001557470"/>
    </source>
</evidence>
<organism evidence="3 4">
    <name type="scientific">Umbra pygmaea</name>
    <name type="common">Eastern mudminnow</name>
    <dbReference type="NCBI Taxonomy" id="75934"/>
    <lineage>
        <taxon>Eukaryota</taxon>
        <taxon>Metazoa</taxon>
        <taxon>Chordata</taxon>
        <taxon>Craniata</taxon>
        <taxon>Vertebrata</taxon>
        <taxon>Euteleostomi</taxon>
        <taxon>Actinopterygii</taxon>
        <taxon>Neopterygii</taxon>
        <taxon>Teleostei</taxon>
        <taxon>Protacanthopterygii</taxon>
        <taxon>Esociformes</taxon>
        <taxon>Umbridae</taxon>
        <taxon>Umbra</taxon>
    </lineage>
</organism>
<keyword evidence="1" id="KW-0175">Coiled coil</keyword>
<feature type="region of interest" description="Disordered" evidence="2">
    <location>
        <begin position="289"/>
        <end position="403"/>
    </location>
</feature>
<feature type="coiled-coil region" evidence="1">
    <location>
        <begin position="186"/>
        <end position="213"/>
    </location>
</feature>
<dbReference type="EMBL" id="JAGEUA010000001">
    <property type="protein sequence ID" value="KAL1022528.1"/>
    <property type="molecule type" value="Genomic_DNA"/>
</dbReference>
<dbReference type="Proteomes" id="UP001557470">
    <property type="component" value="Unassembled WGS sequence"/>
</dbReference>
<dbReference type="AlphaFoldDB" id="A0ABD0XMA9"/>
<protein>
    <submittedName>
        <fullName evidence="3">Uncharacterized protein</fullName>
    </submittedName>
</protein>
<evidence type="ECO:0000313" key="3">
    <source>
        <dbReference type="EMBL" id="KAL1022528.1"/>
    </source>
</evidence>
<accession>A0ABD0XMA9</accession>
<dbReference type="PANTHER" id="PTHR34533">
    <property type="entry name" value="TRANSMEMBRANE PROTEIN CCDC163"/>
    <property type="match status" value="1"/>
</dbReference>
<reference evidence="3 4" key="1">
    <citation type="submission" date="2024-06" db="EMBL/GenBank/DDBJ databases">
        <authorList>
            <person name="Pan Q."/>
            <person name="Wen M."/>
            <person name="Jouanno E."/>
            <person name="Zahm M."/>
            <person name="Klopp C."/>
            <person name="Cabau C."/>
            <person name="Louis A."/>
            <person name="Berthelot C."/>
            <person name="Parey E."/>
            <person name="Roest Crollius H."/>
            <person name="Montfort J."/>
            <person name="Robinson-Rechavi M."/>
            <person name="Bouchez O."/>
            <person name="Lampietro C."/>
            <person name="Lopez Roques C."/>
            <person name="Donnadieu C."/>
            <person name="Postlethwait J."/>
            <person name="Bobe J."/>
            <person name="Verreycken H."/>
            <person name="Guiguen Y."/>
        </authorList>
    </citation>
    <scope>NUCLEOTIDE SEQUENCE [LARGE SCALE GENOMIC DNA]</scope>
    <source>
        <strain evidence="3">Up_M1</strain>
        <tissue evidence="3">Testis</tissue>
    </source>
</reference>
<evidence type="ECO:0000256" key="2">
    <source>
        <dbReference type="SAM" id="MobiDB-lite"/>
    </source>
</evidence>
<evidence type="ECO:0000256" key="1">
    <source>
        <dbReference type="SAM" id="Coils"/>
    </source>
</evidence>
<sequence>MNWDNHLSSILSAADDSVAKMRERLTMPGKYSKGREDLYPVREVASVSDLQPTCLPPLPRPSSALLPPPSSVQWEDLLAVQSQLQIQNQAIECLTQRLRDMDRERHTQQRHIDSLQEELRMLREQAMERERERERGGERGQSREASPAAERRLEQWRRDVGHEVSSLRNHITRATSLGNVEESFSSKLRREELDNLRREVDTLKTQLRRQDQDMFLQQSEARETRRQYERSCKSIEGLTNSYRNHSFDLTRTVSQYTHMEQEVRQIRTTVSELKDEIRNLILRQREQTSMVTPCTAVPASADVSHRREVKVQREEPDSDSDDFSPTPSLAEVSSDDLSWLDDGDTASPLAVSRVRQRSRPAGNDLRQSCGLDDKDDGDPDDDLSDDNLGVGSDSPVDLSLNDL</sequence>
<proteinExistence type="predicted"/>
<feature type="coiled-coil region" evidence="1">
    <location>
        <begin position="256"/>
        <end position="283"/>
    </location>
</feature>
<comment type="caution">
    <text evidence="3">The sequence shown here is derived from an EMBL/GenBank/DDBJ whole genome shotgun (WGS) entry which is preliminary data.</text>
</comment>